<dbReference type="EMBL" id="DS989843">
    <property type="protein sequence ID" value="EDX77879.1"/>
    <property type="molecule type" value="Genomic_DNA"/>
</dbReference>
<sequence length="1099" mass="124238">MATPVEEKSMVPTILIGIGGTGAEIVSRVRRLVAETYGNLTNFPILSFLVIDTDKDYKINNPDAAGSPLKDNEKHWASVSGKQVRDMVSNMENYPWINRWFPRELERNITSLEAGAGQIRACGRFALWCNYHEIRDKFLAACQRVKGRENFMLDRYGIKVSTNAINVFITGSLSGGTGSGMLIDMGYSIRKWLQGEGSPLITAIVPMPNAFVGISVGDRVLANGYAALMELSYFSDYRTEYVAQFSNSLTDEVRSKRPPFDFTYLVGTKNGESDFKLDQLREMIAQNIFLDLTSDFAPHKRSIRDNIKGAWAQADPGGRGYPKNFMSFGLSTIEIPIAQIRTSLSNRLAKDLIGWWLNESVQLPPQLLELVRGDILKRMRLTEAELIADLSAAADRSYLAVISEWVNSIRNEIATDNWLQCTQQGVKMLASEKGNIRQFVDGYLKPKVDNYRADHFREISPDERLHGDFLKKMYDNRDQLIKRGRKALEDEFYQILENRRQGPKFADAFLATVRQIFEDASDKFRREQDKIWSPKESERQRQYEAALQDITEFKDKFGVTKQAKMEEYCESALIGLEGCLTATIQRKARGIGLEVISRLQEHLTVLERRFNRWTQKLIQARDLYQEKANRQAESADALVINGIKLYDRQELNGLYQDLIEQLAGASEGSQTAYEMGMNGVCSTLSEEVLNLASPLWKETRMADEVMRLFDITEIPDVQDEDLRQIIVDRSQVVVAKAPQSSKLQQDLAACDRLFKVFNDDAEIVNNLRIAYNKSKPLILLARSVLTGKDAGFTPATNTNVALLGGRNTSDPAAQKIIPKLEEFLGNEESIKPLGDLERHRLVFVQETGGFSLRCIDGMKELRQSYQDWKGESIVAKRAQLRGESRDLPIPVHLQKEPPFWDVFPEDPAIFSLVVQARALGVLRQEENRTTKETVIRYTRQTAIGAESVDIASSWEEASQVLEVLACRPDREEIQRQVMQKLNAAETPTQKQAIFGQLTRYLEQRALELDKQGGKDSPDYKREARILLDVIERYKLKVESQSVSPGVVQQPRSDGGNAPTQIEAKSVTPQAHVFCTNCGTKNPSNSKFCFKCGTQLVKLN</sequence>
<evidence type="ECO:0000259" key="1">
    <source>
        <dbReference type="Pfam" id="PF13240"/>
    </source>
</evidence>
<dbReference type="Pfam" id="PF13240">
    <property type="entry name" value="Zn_Ribbon_1"/>
    <property type="match status" value="1"/>
</dbReference>
<protein>
    <recommendedName>
        <fullName evidence="1">Zinc-ribbon domain-containing protein</fullName>
    </recommendedName>
</protein>
<dbReference type="OrthoDB" id="3400278at2"/>
<dbReference type="InterPro" id="IPR026870">
    <property type="entry name" value="Zinc_ribbon_dom"/>
</dbReference>
<dbReference type="Proteomes" id="UP000003835">
    <property type="component" value="Unassembled WGS sequence"/>
</dbReference>
<dbReference type="eggNOG" id="COG1511">
    <property type="taxonomic scope" value="Bacteria"/>
</dbReference>
<dbReference type="HOGENOM" id="CLU_006179_0_0_3"/>
<dbReference type="InterPro" id="IPR025904">
    <property type="entry name" value="Tubulin-like"/>
</dbReference>
<gene>
    <name evidence="2" type="ORF">MC7420_3203</name>
</gene>
<dbReference type="InterPro" id="IPR036525">
    <property type="entry name" value="Tubulin/FtsZ_GTPase_sf"/>
</dbReference>
<organism evidence="2 3">
    <name type="scientific">Coleofasciculus chthonoplastes PCC 7420</name>
    <dbReference type="NCBI Taxonomy" id="118168"/>
    <lineage>
        <taxon>Bacteria</taxon>
        <taxon>Bacillati</taxon>
        <taxon>Cyanobacteriota</taxon>
        <taxon>Cyanophyceae</taxon>
        <taxon>Coleofasciculales</taxon>
        <taxon>Coleofasciculaceae</taxon>
        <taxon>Coleofasciculus</taxon>
    </lineage>
</organism>
<dbReference type="Pfam" id="PF13809">
    <property type="entry name" value="Tubulin_2"/>
    <property type="match status" value="1"/>
</dbReference>
<dbReference type="Gene3D" id="3.40.50.1440">
    <property type="entry name" value="Tubulin/FtsZ, GTPase domain"/>
    <property type="match status" value="1"/>
</dbReference>
<reference evidence="2 3" key="1">
    <citation type="submission" date="2008-07" db="EMBL/GenBank/DDBJ databases">
        <authorList>
            <person name="Tandeau de Marsac N."/>
            <person name="Ferriera S."/>
            <person name="Johnson J."/>
            <person name="Kravitz S."/>
            <person name="Beeson K."/>
            <person name="Sutton G."/>
            <person name="Rogers Y.-H."/>
            <person name="Friedman R."/>
            <person name="Frazier M."/>
            <person name="Venter J.C."/>
        </authorList>
    </citation>
    <scope>NUCLEOTIDE SEQUENCE [LARGE SCALE GENOMIC DNA]</scope>
    <source>
        <strain evidence="2 3">PCC 7420</strain>
    </source>
</reference>
<name>B4VKH4_9CYAN</name>
<proteinExistence type="predicted"/>
<dbReference type="SUPFAM" id="SSF52490">
    <property type="entry name" value="Tubulin nucleotide-binding domain-like"/>
    <property type="match status" value="1"/>
</dbReference>
<evidence type="ECO:0000313" key="3">
    <source>
        <dbReference type="Proteomes" id="UP000003835"/>
    </source>
</evidence>
<dbReference type="AlphaFoldDB" id="B4VKH4"/>
<keyword evidence="3" id="KW-1185">Reference proteome</keyword>
<dbReference type="RefSeq" id="WP_006099141.1">
    <property type="nucleotide sequence ID" value="NZ_DS989843.1"/>
</dbReference>
<evidence type="ECO:0000313" key="2">
    <source>
        <dbReference type="EMBL" id="EDX77879.1"/>
    </source>
</evidence>
<dbReference type="STRING" id="118168.MC7420_3203"/>
<feature type="domain" description="Zinc-ribbon" evidence="1">
    <location>
        <begin position="1073"/>
        <end position="1095"/>
    </location>
</feature>
<accession>B4VKH4</accession>